<dbReference type="EMBL" id="CP007139">
    <property type="protein sequence ID" value="AIE86836.1"/>
    <property type="molecule type" value="Genomic_DNA"/>
</dbReference>
<sequence length="465" mass="48308">MTGAAALGTLFGCGGGGGGARPLAPGREVVIIGAGVAGMAAGMALREAGVGFTILEAQGRPGGRVFSNNAFPVPFDYGAQLFQQAVPVGDDPMVTRNPLFNIAARQHVTMQPAFQTSVLLHEDGQPLSQDELLAYFSTGTLMDQTVNTAGRAAAMAGSGDISVADATAALMGQPFANFALLAQYEADRGQPAGKISCQDLWEYSRWTSAAFGLPSTDNWFIRSGMGNFVSQFAAGLPIQFNTPVTAIDYRGPRVQITTPNGVIDAGAVIMTASMGVLKAGKIQFNPGLPVIYSEAFDNLTMGSIGKVGFEFDADVFGPLPVNSSVGVVPDGSSDKFGAMFAKFWGTNMAYLVMGGPSCEEAERGGEAGLIALATERLVHMLGPDATGHIVRTAVHSWMGDEWARGAYSTSLPGHVASRIALQTPVENKVFFAGEAAALEGGASMEGAWLSGQAAAAHFSKRGVKH</sequence>
<dbReference type="eggNOG" id="COG1231">
    <property type="taxonomic scope" value="Bacteria"/>
</dbReference>
<dbReference type="InterPro" id="IPR036188">
    <property type="entry name" value="FAD/NAD-bd_sf"/>
</dbReference>
<dbReference type="InterPro" id="IPR002937">
    <property type="entry name" value="Amino_oxidase"/>
</dbReference>
<dbReference type="GO" id="GO:0016491">
    <property type="term" value="F:oxidoreductase activity"/>
    <property type="evidence" value="ECO:0007669"/>
    <property type="project" value="InterPro"/>
</dbReference>
<accession>A0A068NTR9</accession>
<keyword evidence="3" id="KW-1185">Reference proteome</keyword>
<dbReference type="STRING" id="661478.OP10G_3468"/>
<dbReference type="PANTHER" id="PTHR10742">
    <property type="entry name" value="FLAVIN MONOAMINE OXIDASE"/>
    <property type="match status" value="1"/>
</dbReference>
<evidence type="ECO:0000313" key="3">
    <source>
        <dbReference type="Proteomes" id="UP000027982"/>
    </source>
</evidence>
<organism evidence="2 3">
    <name type="scientific">Fimbriimonas ginsengisoli Gsoil 348</name>
    <dbReference type="NCBI Taxonomy" id="661478"/>
    <lineage>
        <taxon>Bacteria</taxon>
        <taxon>Bacillati</taxon>
        <taxon>Armatimonadota</taxon>
        <taxon>Fimbriimonadia</taxon>
        <taxon>Fimbriimonadales</taxon>
        <taxon>Fimbriimonadaceae</taxon>
        <taxon>Fimbriimonas</taxon>
    </lineage>
</organism>
<gene>
    <name evidence="2" type="ORF">OP10G_3468</name>
</gene>
<dbReference type="HOGENOM" id="CLU_004498_10_3_0"/>
<dbReference type="PANTHER" id="PTHR10742:SF410">
    <property type="entry name" value="LYSINE-SPECIFIC HISTONE DEMETHYLASE 2"/>
    <property type="match status" value="1"/>
</dbReference>
<reference evidence="2 3" key="1">
    <citation type="journal article" date="2014" name="PLoS ONE">
        <title>The first complete genome sequence of the class fimbriimonadia in the phylum armatimonadetes.</title>
        <authorList>
            <person name="Hu Z.Y."/>
            <person name="Wang Y.Z."/>
            <person name="Im W.T."/>
            <person name="Wang S.Y."/>
            <person name="Zhao G.P."/>
            <person name="Zheng H.J."/>
            <person name="Quan Z.X."/>
        </authorList>
    </citation>
    <scope>NUCLEOTIDE SEQUENCE [LARGE SCALE GENOMIC DNA]</scope>
    <source>
        <strain evidence="2">Gsoil 348</strain>
    </source>
</reference>
<dbReference type="Pfam" id="PF01593">
    <property type="entry name" value="Amino_oxidase"/>
    <property type="match status" value="1"/>
</dbReference>
<dbReference type="Proteomes" id="UP000027982">
    <property type="component" value="Chromosome"/>
</dbReference>
<dbReference type="KEGG" id="fgi:OP10G_3468"/>
<dbReference type="SUPFAM" id="SSF51905">
    <property type="entry name" value="FAD/NAD(P)-binding domain"/>
    <property type="match status" value="1"/>
</dbReference>
<protein>
    <submittedName>
        <fullName evidence="2">Amine oxidase</fullName>
    </submittedName>
</protein>
<evidence type="ECO:0000313" key="2">
    <source>
        <dbReference type="EMBL" id="AIE86836.1"/>
    </source>
</evidence>
<evidence type="ECO:0000259" key="1">
    <source>
        <dbReference type="Pfam" id="PF01593"/>
    </source>
</evidence>
<feature type="domain" description="Amine oxidase" evidence="1">
    <location>
        <begin position="36"/>
        <end position="456"/>
    </location>
</feature>
<dbReference type="Gene3D" id="3.90.660.10">
    <property type="match status" value="1"/>
</dbReference>
<dbReference type="AlphaFoldDB" id="A0A068NTR9"/>
<dbReference type="SUPFAM" id="SSF54373">
    <property type="entry name" value="FAD-linked reductases, C-terminal domain"/>
    <property type="match status" value="1"/>
</dbReference>
<dbReference type="InterPro" id="IPR050281">
    <property type="entry name" value="Flavin_monoamine_oxidase"/>
</dbReference>
<proteinExistence type="predicted"/>
<dbReference type="Gene3D" id="3.50.50.60">
    <property type="entry name" value="FAD/NAD(P)-binding domain"/>
    <property type="match status" value="1"/>
</dbReference>
<name>A0A068NTR9_FIMGI</name>